<dbReference type="Gene3D" id="1.10.10.10">
    <property type="entry name" value="Winged helix-like DNA-binding domain superfamily/Winged helix DNA-binding domain"/>
    <property type="match status" value="1"/>
</dbReference>
<feature type="domain" description="RNA polymerase sigma-70 region 2" evidence="5">
    <location>
        <begin position="29"/>
        <end position="96"/>
    </location>
</feature>
<keyword evidence="4" id="KW-0804">Transcription</keyword>
<dbReference type="RefSeq" id="WP_224033979.1">
    <property type="nucleotide sequence ID" value="NZ_AP024849.1"/>
</dbReference>
<proteinExistence type="inferred from homology"/>
<dbReference type="Pfam" id="PF04542">
    <property type="entry name" value="Sigma70_r2"/>
    <property type="match status" value="1"/>
</dbReference>
<feature type="domain" description="RNA polymerase sigma factor 70 region 4 type 2" evidence="6">
    <location>
        <begin position="117"/>
        <end position="168"/>
    </location>
</feature>
<dbReference type="PANTHER" id="PTHR43133:SF51">
    <property type="entry name" value="RNA POLYMERASE SIGMA FACTOR"/>
    <property type="match status" value="1"/>
</dbReference>
<dbReference type="InterPro" id="IPR013325">
    <property type="entry name" value="RNA_pol_sigma_r2"/>
</dbReference>
<name>A0ABM7TF96_9CLOT</name>
<dbReference type="Proteomes" id="UP000824633">
    <property type="component" value="Chromosome"/>
</dbReference>
<dbReference type="CDD" id="cd06171">
    <property type="entry name" value="Sigma70_r4"/>
    <property type="match status" value="1"/>
</dbReference>
<keyword evidence="2" id="KW-0805">Transcription regulation</keyword>
<evidence type="ECO:0000256" key="4">
    <source>
        <dbReference type="ARBA" id="ARBA00023163"/>
    </source>
</evidence>
<comment type="similarity">
    <text evidence="1">Belongs to the sigma-70 factor family. ECF subfamily.</text>
</comment>
<dbReference type="Gene3D" id="1.10.1740.10">
    <property type="match status" value="1"/>
</dbReference>
<evidence type="ECO:0000256" key="1">
    <source>
        <dbReference type="ARBA" id="ARBA00010641"/>
    </source>
</evidence>
<dbReference type="EMBL" id="AP024849">
    <property type="protein sequence ID" value="BCZ47654.1"/>
    <property type="molecule type" value="Genomic_DNA"/>
</dbReference>
<dbReference type="Pfam" id="PF08281">
    <property type="entry name" value="Sigma70_r4_2"/>
    <property type="match status" value="1"/>
</dbReference>
<keyword evidence="8" id="KW-1185">Reference proteome</keyword>
<dbReference type="InterPro" id="IPR013249">
    <property type="entry name" value="RNA_pol_sigma70_r4_t2"/>
</dbReference>
<gene>
    <name evidence="7" type="ORF">psyc5s11_37210</name>
</gene>
<evidence type="ECO:0000256" key="3">
    <source>
        <dbReference type="ARBA" id="ARBA00023082"/>
    </source>
</evidence>
<organism evidence="7 8">
    <name type="scientific">Clostridium gelidum</name>
    <dbReference type="NCBI Taxonomy" id="704125"/>
    <lineage>
        <taxon>Bacteria</taxon>
        <taxon>Bacillati</taxon>
        <taxon>Bacillota</taxon>
        <taxon>Clostridia</taxon>
        <taxon>Eubacteriales</taxon>
        <taxon>Clostridiaceae</taxon>
        <taxon>Clostridium</taxon>
    </lineage>
</organism>
<reference evidence="8" key="1">
    <citation type="submission" date="2021-07" db="EMBL/GenBank/DDBJ databases">
        <title>Complete genome sequencing of a Clostridium isolate.</title>
        <authorList>
            <person name="Ueki A."/>
            <person name="Tonouchi A."/>
        </authorList>
    </citation>
    <scope>NUCLEOTIDE SEQUENCE [LARGE SCALE GENOMIC DNA]</scope>
    <source>
        <strain evidence="8">C5S11</strain>
    </source>
</reference>
<accession>A0ABM7TF96</accession>
<evidence type="ECO:0000259" key="6">
    <source>
        <dbReference type="Pfam" id="PF08281"/>
    </source>
</evidence>
<dbReference type="InterPro" id="IPR007627">
    <property type="entry name" value="RNA_pol_sigma70_r2"/>
</dbReference>
<dbReference type="SUPFAM" id="SSF88659">
    <property type="entry name" value="Sigma3 and sigma4 domains of RNA polymerase sigma factors"/>
    <property type="match status" value="1"/>
</dbReference>
<dbReference type="PANTHER" id="PTHR43133">
    <property type="entry name" value="RNA POLYMERASE ECF-TYPE SIGMA FACTO"/>
    <property type="match status" value="1"/>
</dbReference>
<sequence>MELISFLNYRKKSTVSKAKKGDKEAFLALIDENRLNLYRVARGILIDKEDIEDALQNTIIHSFQKLNSLKQDEYFRTWIIRILINECNEILRKSKRVTYLDENNNTEICSDSYENMDLTRAINSLSEELRITTVLFYFEDMSLKDIAKILKIPEGTVRSRLTRARVKLREIISEVEYDASK</sequence>
<dbReference type="SUPFAM" id="SSF88946">
    <property type="entry name" value="Sigma2 domain of RNA polymerase sigma factors"/>
    <property type="match status" value="1"/>
</dbReference>
<dbReference type="InterPro" id="IPR013324">
    <property type="entry name" value="RNA_pol_sigma_r3/r4-like"/>
</dbReference>
<dbReference type="NCBIfam" id="TIGR02937">
    <property type="entry name" value="sigma70-ECF"/>
    <property type="match status" value="1"/>
</dbReference>
<evidence type="ECO:0000256" key="2">
    <source>
        <dbReference type="ARBA" id="ARBA00023015"/>
    </source>
</evidence>
<dbReference type="InterPro" id="IPR036388">
    <property type="entry name" value="WH-like_DNA-bd_sf"/>
</dbReference>
<keyword evidence="3" id="KW-0731">Sigma factor</keyword>
<evidence type="ECO:0000259" key="5">
    <source>
        <dbReference type="Pfam" id="PF04542"/>
    </source>
</evidence>
<dbReference type="InterPro" id="IPR039425">
    <property type="entry name" value="RNA_pol_sigma-70-like"/>
</dbReference>
<evidence type="ECO:0000313" key="7">
    <source>
        <dbReference type="EMBL" id="BCZ47654.1"/>
    </source>
</evidence>
<protein>
    <submittedName>
        <fullName evidence="7">RNA polymerase subunit sigma-24</fullName>
    </submittedName>
</protein>
<evidence type="ECO:0000313" key="8">
    <source>
        <dbReference type="Proteomes" id="UP000824633"/>
    </source>
</evidence>
<dbReference type="InterPro" id="IPR014284">
    <property type="entry name" value="RNA_pol_sigma-70_dom"/>
</dbReference>